<feature type="transmembrane region" description="Helical" evidence="1">
    <location>
        <begin position="568"/>
        <end position="590"/>
    </location>
</feature>
<dbReference type="SUPFAM" id="SSF82866">
    <property type="entry name" value="Multidrug efflux transporter AcrB transmembrane domain"/>
    <property type="match status" value="2"/>
</dbReference>
<dbReference type="InterPro" id="IPR027463">
    <property type="entry name" value="AcrB_DN_DC_subdom"/>
</dbReference>
<dbReference type="AlphaFoldDB" id="A0A370DX56"/>
<feature type="transmembrane region" description="Helical" evidence="1">
    <location>
        <begin position="223"/>
        <end position="255"/>
    </location>
</feature>
<dbReference type="Gene3D" id="1.20.1640.10">
    <property type="entry name" value="Multidrug efflux transporter AcrB transmembrane domain"/>
    <property type="match status" value="3"/>
</dbReference>
<dbReference type="GO" id="GO:0042910">
    <property type="term" value="F:xenobiotic transmembrane transporter activity"/>
    <property type="evidence" value="ECO:0007669"/>
    <property type="project" value="TreeGrafter"/>
</dbReference>
<dbReference type="Gene3D" id="3.30.70.1430">
    <property type="entry name" value="Multidrug efflux transporter AcrB pore domain"/>
    <property type="match status" value="2"/>
</dbReference>
<feature type="transmembrane region" description="Helical" evidence="1">
    <location>
        <begin position="177"/>
        <end position="203"/>
    </location>
</feature>
<keyword evidence="1" id="KW-1133">Transmembrane helix</keyword>
<dbReference type="PANTHER" id="PTHR32063">
    <property type="match status" value="1"/>
</dbReference>
<dbReference type="InterPro" id="IPR001036">
    <property type="entry name" value="Acrflvin-R"/>
</dbReference>
<evidence type="ECO:0008006" key="4">
    <source>
        <dbReference type="Google" id="ProtNLM"/>
    </source>
</evidence>
<keyword evidence="1" id="KW-0472">Membrane</keyword>
<feature type="transmembrane region" description="Helical" evidence="1">
    <location>
        <begin position="144"/>
        <end position="165"/>
    </location>
</feature>
<dbReference type="SUPFAM" id="SSF82693">
    <property type="entry name" value="Multidrug efflux transporter AcrB pore domain, PN1, PN2, PC1 and PC2 subdomains"/>
    <property type="match status" value="2"/>
</dbReference>
<comment type="caution">
    <text evidence="2">The sequence shown here is derived from an EMBL/GenBank/DDBJ whole genome shotgun (WGS) entry which is preliminary data.</text>
</comment>
<dbReference type="EMBL" id="QFXD01000156">
    <property type="protein sequence ID" value="RDH90616.1"/>
    <property type="molecule type" value="Genomic_DNA"/>
</dbReference>
<dbReference type="Gene3D" id="3.30.2090.10">
    <property type="entry name" value="Multidrug efflux transporter AcrB TolC docking domain, DN and DC subdomains"/>
    <property type="match status" value="1"/>
</dbReference>
<dbReference type="Gene3D" id="3.30.70.1440">
    <property type="entry name" value="Multidrug efflux transporter AcrB pore domain"/>
    <property type="match status" value="1"/>
</dbReference>
<evidence type="ECO:0000313" key="3">
    <source>
        <dbReference type="Proteomes" id="UP000255508"/>
    </source>
</evidence>
<feature type="transmembrane region" description="Helical" evidence="1">
    <location>
        <begin position="602"/>
        <end position="630"/>
    </location>
</feature>
<feature type="transmembrane region" description="Helical" evidence="1">
    <location>
        <begin position="699"/>
        <end position="724"/>
    </location>
</feature>
<dbReference type="GO" id="GO:0005886">
    <property type="term" value="C:plasma membrane"/>
    <property type="evidence" value="ECO:0007669"/>
    <property type="project" value="TreeGrafter"/>
</dbReference>
<accession>A0A370DX56</accession>
<protein>
    <recommendedName>
        <fullName evidence="4">CusA/CzcA family heavy metal efflux RND transporter</fullName>
    </recommendedName>
</protein>
<reference evidence="2 3" key="1">
    <citation type="journal article" date="2018" name="ISME J.">
        <title>Endosymbiont genomes yield clues of tubeworm success.</title>
        <authorList>
            <person name="Li Y."/>
            <person name="Liles M.R."/>
            <person name="Halanych K.M."/>
        </authorList>
    </citation>
    <scope>NUCLEOTIDE SEQUENCE [LARGE SCALE GENOMIC DNA]</scope>
    <source>
        <strain evidence="2">A1422</strain>
    </source>
</reference>
<dbReference type="SUPFAM" id="SSF82714">
    <property type="entry name" value="Multidrug efflux transporter AcrB TolC docking domain, DN and DC subdomains"/>
    <property type="match status" value="1"/>
</dbReference>
<evidence type="ECO:0000313" key="2">
    <source>
        <dbReference type="EMBL" id="RDH90616.1"/>
    </source>
</evidence>
<feature type="transmembrane region" description="Helical" evidence="1">
    <location>
        <begin position="12"/>
        <end position="29"/>
    </location>
</feature>
<name>A0A370DX56_9GAMM</name>
<proteinExistence type="predicted"/>
<sequence length="732" mass="79052">MIAQTIGWSLRNRLFVLAGAALLLGWGLYETLRMPVDVFPDLTAPTVTLVTEAHGMAPREVESLITFPLETAMNGASGVRRVRSHTAVGLSVVYVEFEWGTDIYQARQIVAEKMQLARSALPPDIAAPVLAPVMEVVFNATREIQGSIVFATLIIMLVFLPLFFLSGVESRLMQPLGFAYVVSLAASLLVAVTVTPALASLWMPRSRTILRGHETWLARGLKAVYRVILSAAIGWWRTITLVSILALAVTLAAMLTAGRSFLPEFNEGSLTVSAVTLPGTSLEQSDQLGRRVEEILLSHPEVVATARRTGRAELDPHAQGIHASEMEVTLNMGERSKEALLAALRQDLSALPGMNIVIGQPISHRIDHMLSGTRANIAVKIFGPQLHELRRLAEQVKDVAEGVTGAVDIAVEQQADIPFITVRFRRDAMARHGLRVDDLAETLEAAFYGKPVTRIRDGEASFDLTVRYQPAVLESLESMRETPVTVPSGAQVPLHALADVVKDRGPNAISRENVQRKIVVMVNVADRDLGGVVRDIRDGVQRKVLLPTGYHVKYGGQFESAEETARTLLVLGTVVVVAIFLLLTVAFGTARDATLIMLNLPLALIGGVFGMYASGGVLSVATLIGFITLFGIATRNGVMLVAHIQHLARDEGMTNPRETVKRAALERLIPILMTALAAGLALVPLAMSAGQPGSEIQAPMAVVILYGLFSSTALNMLAVPALYVRFGAAFRP</sequence>
<organism evidence="2 3">
    <name type="scientific">endosymbiont of Lamellibrachia luymesi</name>
    <dbReference type="NCBI Taxonomy" id="2200907"/>
    <lineage>
        <taxon>Bacteria</taxon>
        <taxon>Pseudomonadati</taxon>
        <taxon>Pseudomonadota</taxon>
        <taxon>Gammaproteobacteria</taxon>
        <taxon>sulfur-oxidizing symbionts</taxon>
    </lineage>
</organism>
<dbReference type="Proteomes" id="UP000255508">
    <property type="component" value="Unassembled WGS sequence"/>
</dbReference>
<keyword evidence="1" id="KW-0812">Transmembrane</keyword>
<dbReference type="Pfam" id="PF00873">
    <property type="entry name" value="ACR_tran"/>
    <property type="match status" value="2"/>
</dbReference>
<dbReference type="PANTHER" id="PTHR32063:SF4">
    <property type="entry name" value="SLR6043 PROTEIN"/>
    <property type="match status" value="1"/>
</dbReference>
<evidence type="ECO:0000256" key="1">
    <source>
        <dbReference type="SAM" id="Phobius"/>
    </source>
</evidence>
<gene>
    <name evidence="2" type="ORF">DIZ79_08765</name>
</gene>
<feature type="transmembrane region" description="Helical" evidence="1">
    <location>
        <begin position="668"/>
        <end position="687"/>
    </location>
</feature>